<evidence type="ECO:0000313" key="1">
    <source>
        <dbReference type="EMBL" id="RTE05495.1"/>
    </source>
</evidence>
<proteinExistence type="predicted"/>
<reference evidence="1 2" key="1">
    <citation type="submission" date="2018-12" db="EMBL/GenBank/DDBJ databases">
        <title>Bacillus ochoae sp. nov., Paenibacillus whitsoniae sp. nov., Paenibacillus spiritus sp. nov. Isolated from the Mars Exploration Rover during spacecraft assembly.</title>
        <authorList>
            <person name="Seuylemezian A."/>
            <person name="Vaishampayan P."/>
        </authorList>
    </citation>
    <scope>NUCLEOTIDE SEQUENCE [LARGE SCALE GENOMIC DNA]</scope>
    <source>
        <strain evidence="1 2">MER 54</strain>
    </source>
</reference>
<comment type="caution">
    <text evidence="1">The sequence shown here is derived from an EMBL/GenBank/DDBJ whole genome shotgun (WGS) entry which is preliminary data.</text>
</comment>
<sequence length="199" mass="20819">MQRIKPGIASTVPSDVTGRKLERMYTVRYHLNADKAAAADVDAVHVAVDGTSHELIADITNPPTPRNITATAGGTAGNIKAVQVVIEGTDYDGKVITETLPAFTVDTAGTVSGNKAFKTVTKVTIPAHDAASATTSIGFGEKIGLPYKLPHNTVQAAYLNNVKESTAPTVTTSETDLASNTVDLNSALNGSPVDIYLWV</sequence>
<dbReference type="RefSeq" id="WP_126143966.1">
    <property type="nucleotide sequence ID" value="NZ_RXHU01000082.1"/>
</dbReference>
<organism evidence="1 2">
    <name type="scientific">Paenibacillus whitsoniae</name>
    <dbReference type="NCBI Taxonomy" id="2496558"/>
    <lineage>
        <taxon>Bacteria</taxon>
        <taxon>Bacillati</taxon>
        <taxon>Bacillota</taxon>
        <taxon>Bacilli</taxon>
        <taxon>Bacillales</taxon>
        <taxon>Paenibacillaceae</taxon>
        <taxon>Paenibacillus</taxon>
    </lineage>
</organism>
<name>A0A430J7H1_9BACL</name>
<dbReference type="Proteomes" id="UP000276128">
    <property type="component" value="Unassembled WGS sequence"/>
</dbReference>
<accession>A0A430J7H1</accession>
<keyword evidence="2" id="KW-1185">Reference proteome</keyword>
<protein>
    <submittedName>
        <fullName evidence="1">Uncharacterized protein</fullName>
    </submittedName>
</protein>
<dbReference type="AlphaFoldDB" id="A0A430J7H1"/>
<gene>
    <name evidence="1" type="ORF">EJQ19_25060</name>
</gene>
<dbReference type="OrthoDB" id="2626104at2"/>
<dbReference type="EMBL" id="RXHU01000082">
    <property type="protein sequence ID" value="RTE05495.1"/>
    <property type="molecule type" value="Genomic_DNA"/>
</dbReference>
<evidence type="ECO:0000313" key="2">
    <source>
        <dbReference type="Proteomes" id="UP000276128"/>
    </source>
</evidence>